<name>A0A4D4M8E5_STRAX</name>
<dbReference type="EMBL" id="BJHX01000001">
    <property type="protein sequence ID" value="GDY68063.1"/>
    <property type="molecule type" value="Genomic_DNA"/>
</dbReference>
<evidence type="ECO:0008006" key="3">
    <source>
        <dbReference type="Google" id="ProtNLM"/>
    </source>
</evidence>
<proteinExistence type="predicted"/>
<gene>
    <name evidence="1" type="ORF">SAV14893_074560</name>
</gene>
<evidence type="ECO:0000313" key="2">
    <source>
        <dbReference type="Proteomes" id="UP000302139"/>
    </source>
</evidence>
<dbReference type="Proteomes" id="UP000302139">
    <property type="component" value="Unassembled WGS sequence"/>
</dbReference>
<dbReference type="AlphaFoldDB" id="A0A4D4M8E5"/>
<dbReference type="InterPro" id="IPR018727">
    <property type="entry name" value="DUF2267"/>
</dbReference>
<protein>
    <recommendedName>
        <fullName evidence="3">DUF2267 domain-containing protein</fullName>
    </recommendedName>
</protein>
<comment type="caution">
    <text evidence="1">The sequence shown here is derived from an EMBL/GenBank/DDBJ whole genome shotgun (WGS) entry which is preliminary data.</text>
</comment>
<dbReference type="RefSeq" id="WP_037649582.1">
    <property type="nucleotide sequence ID" value="NZ_BAABTN010000126.1"/>
</dbReference>
<dbReference type="InterPro" id="IPR038282">
    <property type="entry name" value="DUF2267_sf"/>
</dbReference>
<dbReference type="Gene3D" id="1.10.490.110">
    <property type="entry name" value="Uncharacterized conserved protein DUF2267"/>
    <property type="match status" value="1"/>
</dbReference>
<sequence length="126" mass="13888">MDDKEFFQAVADRAGLSREEAADLTRATLETLARRLSDGEARDLALELPERLRDSFERGRGEMEIFDADELIRKVSERTGLTRSETDRGVRAALGALQGAVSEKEFEHAMSQLGKGYAQLVESAAG</sequence>
<dbReference type="Pfam" id="PF10025">
    <property type="entry name" value="DUF2267"/>
    <property type="match status" value="1"/>
</dbReference>
<accession>A0A4D4M8E5</accession>
<reference evidence="1 2" key="1">
    <citation type="submission" date="2019-04" db="EMBL/GenBank/DDBJ databases">
        <title>Draft genome sequences of Streptomyces avermitilis NBRC 14893.</title>
        <authorList>
            <person name="Komaki H."/>
            <person name="Tamura T."/>
            <person name="Hosoyama A."/>
        </authorList>
    </citation>
    <scope>NUCLEOTIDE SEQUENCE [LARGE SCALE GENOMIC DNA]</scope>
    <source>
        <strain evidence="1 2">NBRC 14893</strain>
    </source>
</reference>
<organism evidence="1 2">
    <name type="scientific">Streptomyces avermitilis</name>
    <dbReference type="NCBI Taxonomy" id="33903"/>
    <lineage>
        <taxon>Bacteria</taxon>
        <taxon>Bacillati</taxon>
        <taxon>Actinomycetota</taxon>
        <taxon>Actinomycetes</taxon>
        <taxon>Kitasatosporales</taxon>
        <taxon>Streptomycetaceae</taxon>
        <taxon>Streptomyces</taxon>
    </lineage>
</organism>
<evidence type="ECO:0000313" key="1">
    <source>
        <dbReference type="EMBL" id="GDY68063.1"/>
    </source>
</evidence>